<proteinExistence type="inferred from homology"/>
<evidence type="ECO:0000256" key="7">
    <source>
        <dbReference type="ARBA" id="ARBA00023136"/>
    </source>
</evidence>
<comment type="similarity">
    <text evidence="9">Belongs to the OXA1/ALB3/YidC family.</text>
</comment>
<dbReference type="PANTHER" id="PTHR12428">
    <property type="entry name" value="OXA1"/>
    <property type="match status" value="1"/>
</dbReference>
<dbReference type="EMBL" id="MHPE01000040">
    <property type="protein sequence ID" value="OGZ75977.1"/>
    <property type="molecule type" value="Genomic_DNA"/>
</dbReference>
<name>A0A1G2IN65_9BACT</name>
<evidence type="ECO:0000256" key="3">
    <source>
        <dbReference type="ARBA" id="ARBA00022475"/>
    </source>
</evidence>
<dbReference type="Proteomes" id="UP000178632">
    <property type="component" value="Unassembled WGS sequence"/>
</dbReference>
<evidence type="ECO:0000259" key="11">
    <source>
        <dbReference type="Pfam" id="PF02096"/>
    </source>
</evidence>
<reference evidence="12 13" key="1">
    <citation type="journal article" date="2016" name="Nat. Commun.">
        <title>Thousands of microbial genomes shed light on interconnected biogeochemical processes in an aquifer system.</title>
        <authorList>
            <person name="Anantharaman K."/>
            <person name="Brown C.T."/>
            <person name="Hug L.A."/>
            <person name="Sharon I."/>
            <person name="Castelle C.J."/>
            <person name="Probst A.J."/>
            <person name="Thomas B.C."/>
            <person name="Singh A."/>
            <person name="Wilkins M.J."/>
            <person name="Karaoz U."/>
            <person name="Brodie E.L."/>
            <person name="Williams K.H."/>
            <person name="Hubbard S.S."/>
            <person name="Banfield J.F."/>
        </authorList>
    </citation>
    <scope>NUCLEOTIDE SEQUENCE [LARGE SCALE GENOMIC DNA]</scope>
</reference>
<feature type="transmembrane region" description="Helical" evidence="10">
    <location>
        <begin position="190"/>
        <end position="214"/>
    </location>
</feature>
<sequence>MFTIYNEILYRPLFNAMVYLQGVIPGGDLGLTIIILTVVIRALFAPLSLKTIKSQKSLRELAPKIEEVKAKFKNDTTAQSAAILKLYKENNVNPLAGCLPLLIQIPILIALYQVFIKGITAESLTLLYGFISAPEITNHNFLGLLDVTKNNRLLTVIAGGLQFIQSKQAAALQVDGGSNKELAAISKQMLYFFPVMIIIIGWNLPAGLILYWIATTVFSMFEQYFIKTKK</sequence>
<evidence type="ECO:0000256" key="5">
    <source>
        <dbReference type="ARBA" id="ARBA00022927"/>
    </source>
</evidence>
<feature type="transmembrane region" description="Helical" evidence="10">
    <location>
        <begin position="29"/>
        <end position="49"/>
    </location>
</feature>
<dbReference type="GO" id="GO:0005886">
    <property type="term" value="C:plasma membrane"/>
    <property type="evidence" value="ECO:0007669"/>
    <property type="project" value="UniProtKB-SubCell"/>
</dbReference>
<organism evidence="12 13">
    <name type="scientific">Candidatus Staskawiczbacteria bacterium RIFCSPLOWO2_12_FULL_37_15</name>
    <dbReference type="NCBI Taxonomy" id="1802218"/>
    <lineage>
        <taxon>Bacteria</taxon>
        <taxon>Candidatus Staskawicziibacteriota</taxon>
    </lineage>
</organism>
<gene>
    <name evidence="12" type="ORF">A3G45_02245</name>
</gene>
<keyword evidence="3" id="KW-1003">Cell membrane</keyword>
<comment type="subcellular location">
    <subcellularLocation>
        <location evidence="1">Cell membrane</location>
        <topology evidence="1">Multi-pass membrane protein</topology>
    </subcellularLocation>
    <subcellularLocation>
        <location evidence="9">Membrane</location>
        <topology evidence="9">Multi-pass membrane protein</topology>
    </subcellularLocation>
</comment>
<dbReference type="InterPro" id="IPR028055">
    <property type="entry name" value="YidC/Oxa/ALB_C"/>
</dbReference>
<accession>A0A1G2IN65</accession>
<dbReference type="NCBIfam" id="TIGR03592">
    <property type="entry name" value="yidC_oxa1_cterm"/>
    <property type="match status" value="1"/>
</dbReference>
<dbReference type="GO" id="GO:0015031">
    <property type="term" value="P:protein transport"/>
    <property type="evidence" value="ECO:0007669"/>
    <property type="project" value="UniProtKB-KW"/>
</dbReference>
<dbReference type="PANTHER" id="PTHR12428:SF65">
    <property type="entry name" value="CYTOCHROME C OXIDASE ASSEMBLY PROTEIN COX18, MITOCHONDRIAL"/>
    <property type="match status" value="1"/>
</dbReference>
<dbReference type="CDD" id="cd20070">
    <property type="entry name" value="5TM_YidC_Alb3"/>
    <property type="match status" value="1"/>
</dbReference>
<evidence type="ECO:0000256" key="9">
    <source>
        <dbReference type="RuleBase" id="RU003945"/>
    </source>
</evidence>
<keyword evidence="2" id="KW-0813">Transport</keyword>
<evidence type="ECO:0000256" key="2">
    <source>
        <dbReference type="ARBA" id="ARBA00022448"/>
    </source>
</evidence>
<protein>
    <recommendedName>
        <fullName evidence="11">Membrane insertase YidC/Oxa/ALB C-terminal domain-containing protein</fullName>
    </recommendedName>
</protein>
<evidence type="ECO:0000256" key="6">
    <source>
        <dbReference type="ARBA" id="ARBA00022989"/>
    </source>
</evidence>
<keyword evidence="4 9" id="KW-0812">Transmembrane</keyword>
<dbReference type="GO" id="GO:0051205">
    <property type="term" value="P:protein insertion into membrane"/>
    <property type="evidence" value="ECO:0007669"/>
    <property type="project" value="TreeGrafter"/>
</dbReference>
<keyword evidence="5" id="KW-0653">Protein transport</keyword>
<evidence type="ECO:0000313" key="12">
    <source>
        <dbReference type="EMBL" id="OGZ75977.1"/>
    </source>
</evidence>
<evidence type="ECO:0000256" key="1">
    <source>
        <dbReference type="ARBA" id="ARBA00004651"/>
    </source>
</evidence>
<dbReference type="GO" id="GO:0032977">
    <property type="term" value="F:membrane insertase activity"/>
    <property type="evidence" value="ECO:0007669"/>
    <property type="project" value="InterPro"/>
</dbReference>
<evidence type="ECO:0000256" key="8">
    <source>
        <dbReference type="ARBA" id="ARBA00023186"/>
    </source>
</evidence>
<keyword evidence="7 10" id="KW-0472">Membrane</keyword>
<dbReference type="InterPro" id="IPR001708">
    <property type="entry name" value="YidC/ALB3/OXA1/COX18"/>
</dbReference>
<comment type="caution">
    <text evidence="12">The sequence shown here is derived from an EMBL/GenBank/DDBJ whole genome shotgun (WGS) entry which is preliminary data.</text>
</comment>
<keyword evidence="6 10" id="KW-1133">Transmembrane helix</keyword>
<feature type="domain" description="Membrane insertase YidC/Oxa/ALB C-terminal" evidence="11">
    <location>
        <begin position="30"/>
        <end position="227"/>
    </location>
</feature>
<keyword evidence="8" id="KW-0143">Chaperone</keyword>
<evidence type="ECO:0000256" key="4">
    <source>
        <dbReference type="ARBA" id="ARBA00022692"/>
    </source>
</evidence>
<evidence type="ECO:0000256" key="10">
    <source>
        <dbReference type="SAM" id="Phobius"/>
    </source>
</evidence>
<dbReference type="InterPro" id="IPR047196">
    <property type="entry name" value="YidC_ALB_C"/>
</dbReference>
<evidence type="ECO:0000313" key="13">
    <source>
        <dbReference type="Proteomes" id="UP000178632"/>
    </source>
</evidence>
<dbReference type="Pfam" id="PF02096">
    <property type="entry name" value="60KD_IMP"/>
    <property type="match status" value="1"/>
</dbReference>
<dbReference type="AlphaFoldDB" id="A0A1G2IN65"/>